<protein>
    <submittedName>
        <fullName evidence="1">Uncharacterized protein</fullName>
    </submittedName>
</protein>
<reference evidence="1" key="1">
    <citation type="journal article" date="2008" name="ISME J.">
        <title>Genomic patterns of recombination, clonal divergence and environment in marine microbial populations.</title>
        <authorList>
            <person name="Konstantinidis K.T."/>
            <person name="Delong E.F."/>
        </authorList>
    </citation>
    <scope>NUCLEOTIDE SEQUENCE</scope>
</reference>
<sequence length="60" mass="7044">MPWTPPPKVYWHWEKARRNLPALYQPHGPNVTRTFGEPDSSSTITFQCEQPSVPLRIQRL</sequence>
<dbReference type="AlphaFoldDB" id="B3T344"/>
<accession>B3T344</accession>
<organism evidence="1">
    <name type="scientific">uncultured marine microorganism HF4000_ANIW93N21</name>
    <dbReference type="NCBI Taxonomy" id="455527"/>
    <lineage>
        <taxon>unclassified sequences</taxon>
        <taxon>environmental samples</taxon>
    </lineage>
</organism>
<name>B3T344_9ZZZZ</name>
<evidence type="ECO:0000313" key="1">
    <source>
        <dbReference type="EMBL" id="ABZ07002.1"/>
    </source>
</evidence>
<dbReference type="EMBL" id="EU016590">
    <property type="protein sequence ID" value="ABZ07002.1"/>
    <property type="molecule type" value="Genomic_DNA"/>
</dbReference>
<proteinExistence type="predicted"/>
<gene>
    <name evidence="1" type="ORF">ALOHA_HF4000ANIW93N21ctg1g10</name>
</gene>